<name>A0ABR3RFL2_9PLEO</name>
<protein>
    <submittedName>
        <fullName evidence="1">Uncharacterized protein</fullName>
    </submittedName>
</protein>
<sequence length="108" mass="12101">MTLMRTWSVDWLPQDPNPIMLARLLGGRGGWVIPVDTTGVRSLGQPDAVLESITFNPMETERKGDDVMVDVMVDIFHYETQALGVLNYPVLQYPCTLIDPGEGRLKKI</sequence>
<accession>A0ABR3RFL2</accession>
<gene>
    <name evidence="1" type="ORF">SLS59_004579</name>
</gene>
<keyword evidence="2" id="KW-1185">Reference proteome</keyword>
<evidence type="ECO:0000313" key="1">
    <source>
        <dbReference type="EMBL" id="KAL1602924.1"/>
    </source>
</evidence>
<comment type="caution">
    <text evidence="1">The sequence shown here is derived from an EMBL/GenBank/DDBJ whole genome shotgun (WGS) entry which is preliminary data.</text>
</comment>
<dbReference type="EMBL" id="JAKIXB020000013">
    <property type="protein sequence ID" value="KAL1602924.1"/>
    <property type="molecule type" value="Genomic_DNA"/>
</dbReference>
<dbReference type="Proteomes" id="UP001521222">
    <property type="component" value="Unassembled WGS sequence"/>
</dbReference>
<evidence type="ECO:0000313" key="2">
    <source>
        <dbReference type="Proteomes" id="UP001521222"/>
    </source>
</evidence>
<proteinExistence type="predicted"/>
<organism evidence="1 2">
    <name type="scientific">Nothophoma quercina</name>
    <dbReference type="NCBI Taxonomy" id="749835"/>
    <lineage>
        <taxon>Eukaryota</taxon>
        <taxon>Fungi</taxon>
        <taxon>Dikarya</taxon>
        <taxon>Ascomycota</taxon>
        <taxon>Pezizomycotina</taxon>
        <taxon>Dothideomycetes</taxon>
        <taxon>Pleosporomycetidae</taxon>
        <taxon>Pleosporales</taxon>
        <taxon>Pleosporineae</taxon>
        <taxon>Didymellaceae</taxon>
        <taxon>Nothophoma</taxon>
    </lineage>
</organism>
<reference evidence="1 2" key="1">
    <citation type="submission" date="2024-02" db="EMBL/GenBank/DDBJ databases">
        <title>De novo assembly and annotation of 12 fungi associated with fruit tree decline syndrome in Ontario, Canada.</title>
        <authorList>
            <person name="Sulman M."/>
            <person name="Ellouze W."/>
            <person name="Ilyukhin E."/>
        </authorList>
    </citation>
    <scope>NUCLEOTIDE SEQUENCE [LARGE SCALE GENOMIC DNA]</scope>
    <source>
        <strain evidence="1 2">M97-236</strain>
    </source>
</reference>